<dbReference type="Pfam" id="PF05425">
    <property type="entry name" value="CopD"/>
    <property type="match status" value="1"/>
</dbReference>
<evidence type="ECO:0000256" key="5">
    <source>
        <dbReference type="ARBA" id="ARBA00023136"/>
    </source>
</evidence>
<keyword evidence="2" id="KW-1003">Cell membrane</keyword>
<dbReference type="InterPro" id="IPR032694">
    <property type="entry name" value="CopC/D"/>
</dbReference>
<reference evidence="8" key="1">
    <citation type="submission" date="2020-05" db="EMBL/GenBank/DDBJ databases">
        <authorList>
            <person name="Chiriac C."/>
            <person name="Salcher M."/>
            <person name="Ghai R."/>
            <person name="Kavagutti S V."/>
        </authorList>
    </citation>
    <scope>NUCLEOTIDE SEQUENCE</scope>
</reference>
<feature type="transmembrane region" description="Helical" evidence="6">
    <location>
        <begin position="247"/>
        <end position="268"/>
    </location>
</feature>
<dbReference type="PANTHER" id="PTHR34820:SF4">
    <property type="entry name" value="INNER MEMBRANE PROTEIN YEBZ"/>
    <property type="match status" value="1"/>
</dbReference>
<sequence>MRNAVRVPPGSGDSALRVGPSRLLALATIGALLVMVVFFWIGDGRPVASSGGLPDPGSGTAWGLPLSRVVADLAGILTVGLLLLGAVLVPAPDGELRGARLRWTRVARWSALAWSLSVMAEVVLTLSDVLAQPVPSVLDGALLWSFLSDIDLGRSLLMQAILALVVAMCAYAVRSTTGAGLVGLLALSALIPPTLSGHSGASADHSVAVSSLMVHVLSLSLWCGGITALVLLGMVDRRALPVAVPRFSALALWCAVAVAISGVVNASVRLASPAELVTTWYGRLVLIKVALIVVLSGFGLWHRRRVLPSLVSDASRRLFVRVAAVEVMVMAATVGVAVALSRTPPPVVADVPLDSLSPLRVLVGFELPAAPDVAGMLWGEARLDGFWMAVCLLLTALYLSGLRVMRRSGDRWPGSRTACWFLAVGLLFVATNSGAATYAHVLFSAHMVQHMVLSMIVPVFLVLGAPITLALRTLPRRRGERGPREWLTEFIHSRFVRVISHPIVAAVIFVTGFYGLYFTGLFPWLMAGHWGHVAMGVHFVLAGSLFFWSLIGIDPGPQRPPYFVRMVILLMVIPIHSFFSLALMMSSQALAGNFYAALQRPYGVDLVADQHLGGAIGWALGEVPVVIVMIAMFVQWVRADAREAKRLDRKQDRATATGQGVDELGDYNAYLASLAKPRRSTK</sequence>
<feature type="transmembrane region" description="Helical" evidence="6">
    <location>
        <begin position="322"/>
        <end position="340"/>
    </location>
</feature>
<feature type="transmembrane region" description="Helical" evidence="6">
    <location>
        <begin position="417"/>
        <end position="439"/>
    </location>
</feature>
<protein>
    <submittedName>
        <fullName evidence="8">Unannotated protein</fullName>
    </submittedName>
</protein>
<keyword evidence="5 6" id="KW-0472">Membrane</keyword>
<dbReference type="InterPro" id="IPR008457">
    <property type="entry name" value="Cu-R_CopD_dom"/>
</dbReference>
<feature type="transmembrane region" description="Helical" evidence="6">
    <location>
        <begin position="495"/>
        <end position="517"/>
    </location>
</feature>
<evidence type="ECO:0000256" key="6">
    <source>
        <dbReference type="SAM" id="Phobius"/>
    </source>
</evidence>
<keyword evidence="4 6" id="KW-1133">Transmembrane helix</keyword>
<name>A0A6J7BK23_9ZZZZ</name>
<dbReference type="AlphaFoldDB" id="A0A6J7BK23"/>
<proteinExistence type="predicted"/>
<feature type="transmembrane region" description="Helical" evidence="6">
    <location>
        <begin position="212"/>
        <end position="235"/>
    </location>
</feature>
<dbReference type="Pfam" id="PF09678">
    <property type="entry name" value="Caa3_CtaG"/>
    <property type="match status" value="1"/>
</dbReference>
<comment type="subcellular location">
    <subcellularLocation>
        <location evidence="1">Cell membrane</location>
        <topology evidence="1">Multi-pass membrane protein</topology>
    </subcellularLocation>
</comment>
<dbReference type="GO" id="GO:0006825">
    <property type="term" value="P:copper ion transport"/>
    <property type="evidence" value="ECO:0007669"/>
    <property type="project" value="InterPro"/>
</dbReference>
<feature type="transmembrane region" description="Helical" evidence="6">
    <location>
        <begin position="111"/>
        <end position="132"/>
    </location>
</feature>
<dbReference type="EMBL" id="CAFBIZ010000002">
    <property type="protein sequence ID" value="CAB4845917.1"/>
    <property type="molecule type" value="Genomic_DNA"/>
</dbReference>
<feature type="transmembrane region" description="Helical" evidence="6">
    <location>
        <begin position="152"/>
        <end position="173"/>
    </location>
</feature>
<dbReference type="GO" id="GO:0005886">
    <property type="term" value="C:plasma membrane"/>
    <property type="evidence" value="ECO:0007669"/>
    <property type="project" value="UniProtKB-SubCell"/>
</dbReference>
<feature type="transmembrane region" description="Helical" evidence="6">
    <location>
        <begin position="73"/>
        <end position="91"/>
    </location>
</feature>
<feature type="transmembrane region" description="Helical" evidence="6">
    <location>
        <begin position="180"/>
        <end position="200"/>
    </location>
</feature>
<evidence type="ECO:0000259" key="7">
    <source>
        <dbReference type="Pfam" id="PF05425"/>
    </source>
</evidence>
<feature type="transmembrane region" description="Helical" evidence="6">
    <location>
        <begin position="563"/>
        <end position="585"/>
    </location>
</feature>
<evidence type="ECO:0000313" key="8">
    <source>
        <dbReference type="EMBL" id="CAB4845917.1"/>
    </source>
</evidence>
<evidence type="ECO:0000256" key="1">
    <source>
        <dbReference type="ARBA" id="ARBA00004651"/>
    </source>
</evidence>
<feature type="transmembrane region" description="Helical" evidence="6">
    <location>
        <begin position="386"/>
        <end position="405"/>
    </location>
</feature>
<accession>A0A6J7BK23</accession>
<feature type="transmembrane region" description="Helical" evidence="6">
    <location>
        <begin position="280"/>
        <end position="301"/>
    </location>
</feature>
<feature type="transmembrane region" description="Helical" evidence="6">
    <location>
        <begin position="21"/>
        <end position="41"/>
    </location>
</feature>
<dbReference type="InterPro" id="IPR019108">
    <property type="entry name" value="Caa3_assmbl_CtaG-rel"/>
</dbReference>
<organism evidence="8">
    <name type="scientific">freshwater metagenome</name>
    <dbReference type="NCBI Taxonomy" id="449393"/>
    <lineage>
        <taxon>unclassified sequences</taxon>
        <taxon>metagenomes</taxon>
        <taxon>ecological metagenomes</taxon>
    </lineage>
</organism>
<evidence type="ECO:0000256" key="3">
    <source>
        <dbReference type="ARBA" id="ARBA00022692"/>
    </source>
</evidence>
<feature type="transmembrane region" description="Helical" evidence="6">
    <location>
        <begin position="529"/>
        <end position="551"/>
    </location>
</feature>
<feature type="transmembrane region" description="Helical" evidence="6">
    <location>
        <begin position="451"/>
        <end position="474"/>
    </location>
</feature>
<keyword evidence="3 6" id="KW-0812">Transmembrane</keyword>
<feature type="transmembrane region" description="Helical" evidence="6">
    <location>
        <begin position="615"/>
        <end position="637"/>
    </location>
</feature>
<gene>
    <name evidence="8" type="ORF">UFOPK3268_00032</name>
</gene>
<evidence type="ECO:0000256" key="4">
    <source>
        <dbReference type="ARBA" id="ARBA00022989"/>
    </source>
</evidence>
<evidence type="ECO:0000256" key="2">
    <source>
        <dbReference type="ARBA" id="ARBA00022475"/>
    </source>
</evidence>
<dbReference type="PANTHER" id="PTHR34820">
    <property type="entry name" value="INNER MEMBRANE PROTEIN YEBZ"/>
    <property type="match status" value="1"/>
</dbReference>
<feature type="domain" description="Copper resistance protein D" evidence="7">
    <location>
        <begin position="243"/>
        <end position="340"/>
    </location>
</feature>